<dbReference type="Proteomes" id="UP000664835">
    <property type="component" value="Unassembled WGS sequence"/>
</dbReference>
<evidence type="ECO:0000313" key="13">
    <source>
        <dbReference type="Proteomes" id="UP000664835"/>
    </source>
</evidence>
<dbReference type="EC" id="3.4.11.9" evidence="4"/>
<feature type="domain" description="Aminopeptidase P N-terminal" evidence="11">
    <location>
        <begin position="2"/>
        <end position="133"/>
    </location>
</feature>
<evidence type="ECO:0000256" key="2">
    <source>
        <dbReference type="ARBA" id="ARBA00001936"/>
    </source>
</evidence>
<comment type="similarity">
    <text evidence="3 10">Belongs to the peptidase M24B family.</text>
</comment>
<dbReference type="Gene3D" id="3.40.350.10">
    <property type="entry name" value="Creatinase/prolidase N-terminal domain"/>
    <property type="match status" value="1"/>
</dbReference>
<protein>
    <recommendedName>
        <fullName evidence="4">Xaa-Pro aminopeptidase</fullName>
        <ecNumber evidence="4">3.4.11.9</ecNumber>
    </recommendedName>
</protein>
<evidence type="ECO:0000256" key="7">
    <source>
        <dbReference type="ARBA" id="ARBA00022801"/>
    </source>
</evidence>
<keyword evidence="5" id="KW-0645">Protease</keyword>
<dbReference type="Pfam" id="PF05195">
    <property type="entry name" value="AMP_N"/>
    <property type="match status" value="1"/>
</dbReference>
<dbReference type="PANTHER" id="PTHR43226">
    <property type="entry name" value="XAA-PRO AMINOPEPTIDASE 3"/>
    <property type="match status" value="1"/>
</dbReference>
<dbReference type="InterPro" id="IPR052433">
    <property type="entry name" value="X-Pro_dipept-like"/>
</dbReference>
<dbReference type="InterPro" id="IPR001131">
    <property type="entry name" value="Peptidase_M24B_aminopep-P_CS"/>
</dbReference>
<evidence type="ECO:0000256" key="9">
    <source>
        <dbReference type="ARBA" id="ARBA00023211"/>
    </source>
</evidence>
<evidence type="ECO:0000313" key="12">
    <source>
        <dbReference type="EMBL" id="MBO1926078.1"/>
    </source>
</evidence>
<evidence type="ECO:0000256" key="5">
    <source>
        <dbReference type="ARBA" id="ARBA00022670"/>
    </source>
</evidence>
<evidence type="ECO:0000256" key="1">
    <source>
        <dbReference type="ARBA" id="ARBA00001424"/>
    </source>
</evidence>
<evidence type="ECO:0000256" key="6">
    <source>
        <dbReference type="ARBA" id="ARBA00022723"/>
    </source>
</evidence>
<dbReference type="InterPro" id="IPR036005">
    <property type="entry name" value="Creatinase/aminopeptidase-like"/>
</dbReference>
<comment type="cofactor">
    <cofactor evidence="2">
        <name>Mn(2+)</name>
        <dbReference type="ChEBI" id="CHEBI:29035"/>
    </cofactor>
</comment>
<evidence type="ECO:0000256" key="4">
    <source>
        <dbReference type="ARBA" id="ARBA00012574"/>
    </source>
</evidence>
<dbReference type="SUPFAM" id="SSF53092">
    <property type="entry name" value="Creatinase/prolidase N-terminal domain"/>
    <property type="match status" value="1"/>
</dbReference>
<keyword evidence="9" id="KW-0464">Manganese</keyword>
<dbReference type="Pfam" id="PF00557">
    <property type="entry name" value="Peptidase_M24"/>
    <property type="match status" value="1"/>
</dbReference>
<dbReference type="RefSeq" id="WP_208146338.1">
    <property type="nucleotide sequence ID" value="NZ_JAGETV010000001.1"/>
</dbReference>
<organism evidence="12 13">
    <name type="scientific">Thiomicrorhabdus marina</name>
    <dbReference type="NCBI Taxonomy" id="2818442"/>
    <lineage>
        <taxon>Bacteria</taxon>
        <taxon>Pseudomonadati</taxon>
        <taxon>Pseudomonadota</taxon>
        <taxon>Gammaproteobacteria</taxon>
        <taxon>Thiotrichales</taxon>
        <taxon>Piscirickettsiaceae</taxon>
        <taxon>Thiomicrorhabdus</taxon>
    </lineage>
</organism>
<dbReference type="CDD" id="cd01087">
    <property type="entry name" value="Prolidase"/>
    <property type="match status" value="1"/>
</dbReference>
<dbReference type="SMART" id="SM01011">
    <property type="entry name" value="AMP_N"/>
    <property type="match status" value="1"/>
</dbReference>
<name>A0ABS3Q1U5_9GAMM</name>
<proteinExistence type="inferred from homology"/>
<dbReference type="GO" id="GO:0004177">
    <property type="term" value="F:aminopeptidase activity"/>
    <property type="evidence" value="ECO:0007669"/>
    <property type="project" value="UniProtKB-KW"/>
</dbReference>
<dbReference type="PANTHER" id="PTHR43226:SF4">
    <property type="entry name" value="XAA-PRO AMINOPEPTIDASE 3"/>
    <property type="match status" value="1"/>
</dbReference>
<comment type="catalytic activity">
    <reaction evidence="1">
        <text>Release of any N-terminal amino acid, including proline, that is linked to proline, even from a dipeptide or tripeptide.</text>
        <dbReference type="EC" id="3.4.11.9"/>
    </reaction>
</comment>
<dbReference type="InterPro" id="IPR000994">
    <property type="entry name" value="Pept_M24"/>
</dbReference>
<comment type="caution">
    <text evidence="12">The sequence shown here is derived from an EMBL/GenBank/DDBJ whole genome shotgun (WGS) entry which is preliminary data.</text>
</comment>
<evidence type="ECO:0000256" key="10">
    <source>
        <dbReference type="RuleBase" id="RU000590"/>
    </source>
</evidence>
<dbReference type="SUPFAM" id="SSF55920">
    <property type="entry name" value="Creatinase/aminopeptidase"/>
    <property type="match status" value="1"/>
</dbReference>
<keyword evidence="12" id="KW-0031">Aminopeptidase</keyword>
<dbReference type="EMBL" id="JAGETV010000001">
    <property type="protein sequence ID" value="MBO1926078.1"/>
    <property type="molecule type" value="Genomic_DNA"/>
</dbReference>
<dbReference type="InterPro" id="IPR007865">
    <property type="entry name" value="Aminopep_P_N"/>
</dbReference>
<gene>
    <name evidence="12" type="ORF">J3998_00690</name>
</gene>
<evidence type="ECO:0000259" key="11">
    <source>
        <dbReference type="SMART" id="SM01011"/>
    </source>
</evidence>
<keyword evidence="8" id="KW-0482">Metalloprotease</keyword>
<evidence type="ECO:0000256" key="3">
    <source>
        <dbReference type="ARBA" id="ARBA00008766"/>
    </source>
</evidence>
<evidence type="ECO:0000256" key="8">
    <source>
        <dbReference type="ARBA" id="ARBA00023049"/>
    </source>
</evidence>
<dbReference type="InterPro" id="IPR029149">
    <property type="entry name" value="Creatin/AminoP/Spt16_N"/>
</dbReference>
<dbReference type="Gene3D" id="3.90.230.10">
    <property type="entry name" value="Creatinase/methionine aminopeptidase superfamily"/>
    <property type="match status" value="1"/>
</dbReference>
<accession>A0ABS3Q1U5</accession>
<keyword evidence="13" id="KW-1185">Reference proteome</keyword>
<keyword evidence="6 10" id="KW-0479">Metal-binding</keyword>
<reference evidence="12 13" key="1">
    <citation type="submission" date="2021-03" db="EMBL/GenBank/DDBJ databases">
        <title>Thiomicrorhabdus sp.nov.,novel sulfur-oxidizing bacteria isolated from coastal sediment.</title>
        <authorList>
            <person name="Liu X."/>
        </authorList>
    </citation>
    <scope>NUCLEOTIDE SEQUENCE [LARGE SCALE GENOMIC DNA]</scope>
    <source>
        <strain evidence="12 13">6S2-11</strain>
    </source>
</reference>
<dbReference type="PROSITE" id="PS00491">
    <property type="entry name" value="PROLINE_PEPTIDASE"/>
    <property type="match status" value="1"/>
</dbReference>
<keyword evidence="7" id="KW-0378">Hydrolase</keyword>
<sequence>MISAVSNRETLFSQLPKKSAILVQSGEELIRNRDVEFPFRPHSDFFYLTGFNEPDSLLLMSNIDGEDVSTIFVRSKDLQQEIWQGRRLGVEDAAETLQVEQAAPIEELDEHLPELLSGIEQIFVSFSDFAEWMEILAPVIDSLKKQVRKGIDSPVGVMDLDSLLHEQRVIKTEPEIDAMRKAAQISVQGHLAAMRVAANAKTEREVQIALETDFYRDGGERVAFNSICASGENACILHYTENTSLLEPNALLLVDAGAEYQGYAGDITHTYPPSGKFSEAQAALYSLVLKAQQAVIEMVKPGVLYGDLHQTTLRILTEGLIELGILQGDLETLLEEKAYMDFFMHGTGHWLGMDVHDVGVYKIDGEWRPLQAGMVLTVEPGLYISDRHQHVDAKWHNIGIRIEDDVLVTADGHEVLSEGLPRTVAEIETWFAEQAK</sequence>